<evidence type="ECO:0000256" key="3">
    <source>
        <dbReference type="ARBA" id="ARBA00022737"/>
    </source>
</evidence>
<comment type="subcellular location">
    <subcellularLocation>
        <location evidence="7">Mitochondrion</location>
    </subcellularLocation>
</comment>
<dbReference type="GO" id="GO:0008444">
    <property type="term" value="F:CDP-diacylglycerol-glycerol-3-phosphate 3-phosphatidyltransferase activity"/>
    <property type="evidence" value="ECO:0007669"/>
    <property type="project" value="UniProtKB-EC"/>
</dbReference>
<keyword evidence="5 7" id="KW-0594">Phospholipid biosynthesis</keyword>
<evidence type="ECO:0000256" key="5">
    <source>
        <dbReference type="ARBA" id="ARBA00023209"/>
    </source>
</evidence>
<proteinExistence type="inferred from homology"/>
<dbReference type="PANTHER" id="PTHR12586:SF1">
    <property type="entry name" value="CDP-DIACYLGLYCEROL--GLYCEROL-3-PHOSPHATE 3-PHOSPHATIDYLTRANSFERASE, MITOCHONDRIAL"/>
    <property type="match status" value="1"/>
</dbReference>
<accession>A0A0L8GXV1</accession>
<feature type="transmembrane region" description="Helical" evidence="9">
    <location>
        <begin position="7"/>
        <end position="24"/>
    </location>
</feature>
<comment type="pathway">
    <text evidence="7">Phospholipid metabolism; phosphatidylglycerol biosynthesis; phosphatidylglycerol from CDP-diacylglycerol: step 1/2.</text>
</comment>
<keyword evidence="9" id="KW-0812">Transmembrane</keyword>
<dbReference type="UniPathway" id="UPA00084">
    <property type="reaction ID" value="UER00503"/>
</dbReference>
<dbReference type="EC" id="2.7.8.5" evidence="7"/>
<dbReference type="CDD" id="cd09137">
    <property type="entry name" value="PLDc_PGS1_euk_2"/>
    <property type="match status" value="1"/>
</dbReference>
<keyword evidence="1 7" id="KW-0444">Lipid biosynthesis</keyword>
<keyword evidence="2 7" id="KW-0808">Transferase</keyword>
<keyword evidence="9" id="KW-1133">Transmembrane helix</keyword>
<keyword evidence="6 7" id="KW-1208">Phospholipid metabolism</keyword>
<gene>
    <name evidence="10" type="ORF">OCBIM_22026004mg</name>
</gene>
<dbReference type="GO" id="GO:0005739">
    <property type="term" value="C:mitochondrion"/>
    <property type="evidence" value="ECO:0007669"/>
    <property type="project" value="UniProtKB-SubCell"/>
</dbReference>
<feature type="transmembrane region" description="Helical" evidence="9">
    <location>
        <begin position="63"/>
        <end position="92"/>
    </location>
</feature>
<keyword evidence="4 7" id="KW-0443">Lipid metabolism</keyword>
<evidence type="ECO:0000256" key="8">
    <source>
        <dbReference type="SAM" id="MobiDB-lite"/>
    </source>
</evidence>
<keyword evidence="9" id="KW-0472">Membrane</keyword>
<comment type="similarity">
    <text evidence="7">Belongs to the CDP-alcohol phosphatidyltransferase class-II family.</text>
</comment>
<keyword evidence="7" id="KW-0547">Nucleotide-binding</keyword>
<organism evidence="10">
    <name type="scientific">Octopus bimaculoides</name>
    <name type="common">California two-spotted octopus</name>
    <dbReference type="NCBI Taxonomy" id="37653"/>
    <lineage>
        <taxon>Eukaryota</taxon>
        <taxon>Metazoa</taxon>
        <taxon>Spiralia</taxon>
        <taxon>Lophotrochozoa</taxon>
        <taxon>Mollusca</taxon>
        <taxon>Cephalopoda</taxon>
        <taxon>Coleoidea</taxon>
        <taxon>Octopodiformes</taxon>
        <taxon>Octopoda</taxon>
        <taxon>Incirrata</taxon>
        <taxon>Octopodidae</taxon>
        <taxon>Octopus</taxon>
    </lineage>
</organism>
<reference evidence="10" key="1">
    <citation type="submission" date="2015-07" db="EMBL/GenBank/DDBJ databases">
        <title>MeaNS - Measles Nucleotide Surveillance Program.</title>
        <authorList>
            <person name="Tran T."/>
            <person name="Druce J."/>
        </authorList>
    </citation>
    <scope>NUCLEOTIDE SEQUENCE</scope>
    <source>
        <strain evidence="10">UCB-OBI-ISO-001</strain>
        <tissue evidence="10">Gonad</tissue>
    </source>
</reference>
<name>A0A0L8GXV1_OCTBM</name>
<dbReference type="PANTHER" id="PTHR12586">
    <property type="entry name" value="CDP-DIACYLGLYCEROL--SERINE O-PHOSPHATIDYLTRANSFERASE"/>
    <property type="match status" value="1"/>
</dbReference>
<dbReference type="InterPro" id="IPR016270">
    <property type="entry name" value="PGS1"/>
</dbReference>
<evidence type="ECO:0000256" key="9">
    <source>
        <dbReference type="SAM" id="Phobius"/>
    </source>
</evidence>
<comment type="function">
    <text evidence="7">Functions in the biosynthesis of the anionic phospholipids phosphatidylglycerol and cardiolipin.</text>
</comment>
<dbReference type="AlphaFoldDB" id="A0A0L8GXV1"/>
<dbReference type="GO" id="GO:0005524">
    <property type="term" value="F:ATP binding"/>
    <property type="evidence" value="ECO:0007669"/>
    <property type="project" value="UniProtKB-KW"/>
</dbReference>
<comment type="catalytic activity">
    <reaction evidence="7">
        <text>a CDP-1,2-diacyl-sn-glycerol + sn-glycerol 3-phosphate = a 1,2-diacyl-sn-glycero-3-phospho-(1'-sn-glycero-3'-phosphate) + CMP + H(+)</text>
        <dbReference type="Rhea" id="RHEA:12593"/>
        <dbReference type="ChEBI" id="CHEBI:15378"/>
        <dbReference type="ChEBI" id="CHEBI:57597"/>
        <dbReference type="ChEBI" id="CHEBI:58332"/>
        <dbReference type="ChEBI" id="CHEBI:60110"/>
        <dbReference type="ChEBI" id="CHEBI:60377"/>
        <dbReference type="EC" id="2.7.8.5"/>
    </reaction>
</comment>
<evidence type="ECO:0000256" key="4">
    <source>
        <dbReference type="ARBA" id="ARBA00023098"/>
    </source>
</evidence>
<feature type="transmembrane region" description="Helical" evidence="9">
    <location>
        <begin position="30"/>
        <end position="51"/>
    </location>
</feature>
<dbReference type="EMBL" id="KQ419952">
    <property type="protein sequence ID" value="KOF81886.1"/>
    <property type="molecule type" value="Genomic_DNA"/>
</dbReference>
<evidence type="ECO:0000256" key="7">
    <source>
        <dbReference type="RuleBase" id="RU365024"/>
    </source>
</evidence>
<dbReference type="OrthoDB" id="10250191at2759"/>
<protein>
    <recommendedName>
        <fullName evidence="7">CDP-diacylglycerol--glycerol-3-phosphate 3-phosphatidyltransferase</fullName>
        <ecNumber evidence="7">2.7.8.5</ecNumber>
    </recommendedName>
</protein>
<evidence type="ECO:0000256" key="6">
    <source>
        <dbReference type="ARBA" id="ARBA00023264"/>
    </source>
</evidence>
<evidence type="ECO:0000256" key="2">
    <source>
        <dbReference type="ARBA" id="ARBA00022679"/>
    </source>
</evidence>
<dbReference type="Gene3D" id="3.30.870.10">
    <property type="entry name" value="Endonuclease Chain A"/>
    <property type="match status" value="1"/>
</dbReference>
<dbReference type="GO" id="GO:0032049">
    <property type="term" value="P:cardiolipin biosynthetic process"/>
    <property type="evidence" value="ECO:0007669"/>
    <property type="project" value="InterPro"/>
</dbReference>
<evidence type="ECO:0000256" key="1">
    <source>
        <dbReference type="ARBA" id="ARBA00022516"/>
    </source>
</evidence>
<dbReference type="SUPFAM" id="SSF56024">
    <property type="entry name" value="Phospholipase D/nuclease"/>
    <property type="match status" value="1"/>
</dbReference>
<feature type="region of interest" description="Disordered" evidence="8">
    <location>
        <begin position="132"/>
        <end position="158"/>
    </location>
</feature>
<keyword evidence="3" id="KW-0677">Repeat</keyword>
<evidence type="ECO:0000313" key="10">
    <source>
        <dbReference type="EMBL" id="KOF81886.1"/>
    </source>
</evidence>
<sequence length="369" mass="42242">MNRSREILLLVVVIVIIIIIIIIINNNNIVLILILLSNTATIVRATIIISIRAIAFIITHHHLLFIVVIVVIIIVVVVVVIIIITIIIINVITTIIALIISLTDSDDGSRFKWKARDKVLALLRKTVNENCFNSSQSSSPKNSVCNSNSNQSDSSDSNEDTFVYPLIQMGPLGILDDEEITKHLLRSATQEDEILLASGYFNLTDHYLKLILEKSCARFKIMMASPEVNGFYGASGAAGAIPYLYIQVARQFHQKLCAFEQQKRIQLYEYYRNKWTFHVKGLWYYISKDQLPSLTLIGSSNFGYRSVYRDLECQLAIITKNENLRQQLRQEHVHLFQSSDIVSETTFKRKDRYVPIWVQLISNYIKNFF</sequence>
<feature type="compositionally biased region" description="Low complexity" evidence="8">
    <location>
        <begin position="132"/>
        <end position="155"/>
    </location>
</feature>
<keyword evidence="7" id="KW-0067">ATP-binding</keyword>
<dbReference type="STRING" id="37653.A0A0L8GXV1"/>
<keyword evidence="7" id="KW-0496">Mitochondrion</keyword>